<keyword evidence="3" id="KW-1185">Reference proteome</keyword>
<feature type="transmembrane region" description="Helical" evidence="1">
    <location>
        <begin position="43"/>
        <end position="65"/>
    </location>
</feature>
<feature type="transmembrane region" description="Helical" evidence="1">
    <location>
        <begin position="133"/>
        <end position="160"/>
    </location>
</feature>
<reference evidence="3" key="1">
    <citation type="submission" date="2016-10" db="EMBL/GenBank/DDBJ databases">
        <authorList>
            <person name="Varghese N."/>
            <person name="Submissions S."/>
        </authorList>
    </citation>
    <scope>NUCLEOTIDE SEQUENCE [LARGE SCALE GENOMIC DNA]</scope>
    <source>
        <strain evidence="3">DSM 24499</strain>
    </source>
</reference>
<keyword evidence="1" id="KW-0812">Transmembrane</keyword>
<sequence>MSQFWLYLKLGLEHVLDLNAYDHILFLIALVASYTFTSWKRVLWLVTIFTIGHTFALFLSTYEIVIVDTTWVEFLIPVSIMITAIYNIFTASNKEKTSNPGLLYFTTAFFGIIHGLGFSTYFKMLSSGFSSKILPLIEFALGIECAQAIVVLSVLILALIVQNFFQASKRDWILVVSAIVIGIILPILRDNFNAI</sequence>
<feature type="transmembrane region" description="Helical" evidence="1">
    <location>
        <begin position="20"/>
        <end position="36"/>
    </location>
</feature>
<accession>A0A1I1DCD6</accession>
<dbReference type="EMBL" id="FOKV01000001">
    <property type="protein sequence ID" value="SFB72659.1"/>
    <property type="molecule type" value="Genomic_DNA"/>
</dbReference>
<feature type="transmembrane region" description="Helical" evidence="1">
    <location>
        <begin position="172"/>
        <end position="189"/>
    </location>
</feature>
<dbReference type="STRING" id="1334022.SAMN04487907_101280"/>
<organism evidence="2 3">
    <name type="scientific">Zunongwangia mangrovi</name>
    <dbReference type="NCBI Taxonomy" id="1334022"/>
    <lineage>
        <taxon>Bacteria</taxon>
        <taxon>Pseudomonadati</taxon>
        <taxon>Bacteroidota</taxon>
        <taxon>Flavobacteriia</taxon>
        <taxon>Flavobacteriales</taxon>
        <taxon>Flavobacteriaceae</taxon>
        <taxon>Zunongwangia</taxon>
    </lineage>
</organism>
<evidence type="ECO:0000313" key="3">
    <source>
        <dbReference type="Proteomes" id="UP000199438"/>
    </source>
</evidence>
<name>A0A1I1DCD6_9FLAO</name>
<feature type="transmembrane region" description="Helical" evidence="1">
    <location>
        <begin position="101"/>
        <end position="121"/>
    </location>
</feature>
<keyword evidence="1" id="KW-0472">Membrane</keyword>
<proteinExistence type="predicted"/>
<dbReference type="InterPro" id="IPR032809">
    <property type="entry name" value="Put_HupE_UreJ"/>
</dbReference>
<evidence type="ECO:0000313" key="2">
    <source>
        <dbReference type="EMBL" id="SFB72659.1"/>
    </source>
</evidence>
<dbReference type="OrthoDB" id="9808870at2"/>
<evidence type="ECO:0000256" key="1">
    <source>
        <dbReference type="SAM" id="Phobius"/>
    </source>
</evidence>
<keyword evidence="1" id="KW-1133">Transmembrane helix</keyword>
<dbReference type="Proteomes" id="UP000199438">
    <property type="component" value="Unassembled WGS sequence"/>
</dbReference>
<feature type="transmembrane region" description="Helical" evidence="1">
    <location>
        <begin position="71"/>
        <end position="89"/>
    </location>
</feature>
<protein>
    <submittedName>
        <fullName evidence="2">HupE / UreJ protein</fullName>
    </submittedName>
</protein>
<gene>
    <name evidence="2" type="ORF">SAMN04487907_101280</name>
</gene>
<dbReference type="RefSeq" id="WP_092539612.1">
    <property type="nucleotide sequence ID" value="NZ_FOKV01000001.1"/>
</dbReference>
<dbReference type="AlphaFoldDB" id="A0A1I1DCD6"/>
<dbReference type="Pfam" id="PF13795">
    <property type="entry name" value="HupE_UreJ_2"/>
    <property type="match status" value="1"/>
</dbReference>